<evidence type="ECO:0000313" key="3">
    <source>
        <dbReference type="Proteomes" id="UP000026961"/>
    </source>
</evidence>
<dbReference type="Gramene" id="OGLUM08G09100.1">
    <property type="protein sequence ID" value="OGLUM08G09100.1"/>
    <property type="gene ID" value="OGLUM08G09100"/>
</dbReference>
<feature type="compositionally biased region" description="Low complexity" evidence="1">
    <location>
        <begin position="31"/>
        <end position="48"/>
    </location>
</feature>
<sequence>MALPSQEAVDYALAAAPPMPKWIPKGPPPVAADSADQATSTAAPAADQAHADAADQAPAGAAAGGDQAPAGAAADQAPVGAAAGGDQAPAGAGDQAPAQVAMQVDDSPGLLQGARVLHPQYMQNGHFTRGNSLTCESRRTREEEAREKEEAEDIVAANELPPLRVCQRDHADFKRSPPLTKTILAAAVQLQCQIRRYCLRMEPNRVDKRR</sequence>
<accession>A0A0E0AT37</accession>
<evidence type="ECO:0000313" key="2">
    <source>
        <dbReference type="EnsemblPlants" id="OGLUM08G09100.1"/>
    </source>
</evidence>
<name>A0A0E0AT37_9ORYZ</name>
<feature type="region of interest" description="Disordered" evidence="1">
    <location>
        <begin position="18"/>
        <end position="98"/>
    </location>
</feature>
<feature type="compositionally biased region" description="Low complexity" evidence="1">
    <location>
        <begin position="54"/>
        <end position="98"/>
    </location>
</feature>
<dbReference type="HOGENOM" id="CLU_1311864_0_0_1"/>
<keyword evidence="3" id="KW-1185">Reference proteome</keyword>
<dbReference type="AlphaFoldDB" id="A0A0E0AT37"/>
<proteinExistence type="predicted"/>
<reference evidence="2" key="2">
    <citation type="submission" date="2018-05" db="EMBL/GenBank/DDBJ databases">
        <title>OgluRS3 (Oryza glumaepatula Reference Sequence Version 3).</title>
        <authorList>
            <person name="Zhang J."/>
            <person name="Kudrna D."/>
            <person name="Lee S."/>
            <person name="Talag J."/>
            <person name="Welchert J."/>
            <person name="Wing R.A."/>
        </authorList>
    </citation>
    <scope>NUCLEOTIDE SEQUENCE [LARGE SCALE GENOMIC DNA]</scope>
</reference>
<organism evidence="2">
    <name type="scientific">Oryza glumipatula</name>
    <dbReference type="NCBI Taxonomy" id="40148"/>
    <lineage>
        <taxon>Eukaryota</taxon>
        <taxon>Viridiplantae</taxon>
        <taxon>Streptophyta</taxon>
        <taxon>Embryophyta</taxon>
        <taxon>Tracheophyta</taxon>
        <taxon>Spermatophyta</taxon>
        <taxon>Magnoliopsida</taxon>
        <taxon>Liliopsida</taxon>
        <taxon>Poales</taxon>
        <taxon>Poaceae</taxon>
        <taxon>BOP clade</taxon>
        <taxon>Oryzoideae</taxon>
        <taxon>Oryzeae</taxon>
        <taxon>Oryzinae</taxon>
        <taxon>Oryza</taxon>
    </lineage>
</organism>
<dbReference type="Proteomes" id="UP000026961">
    <property type="component" value="Chromosome 8"/>
</dbReference>
<evidence type="ECO:0000256" key="1">
    <source>
        <dbReference type="SAM" id="MobiDB-lite"/>
    </source>
</evidence>
<feature type="compositionally biased region" description="Pro residues" evidence="1">
    <location>
        <begin position="18"/>
        <end position="30"/>
    </location>
</feature>
<protein>
    <submittedName>
        <fullName evidence="2">Uncharacterized protein</fullName>
    </submittedName>
</protein>
<dbReference type="EnsemblPlants" id="OGLUM08G09100.1">
    <property type="protein sequence ID" value="OGLUM08G09100.1"/>
    <property type="gene ID" value="OGLUM08G09100"/>
</dbReference>
<reference evidence="2" key="1">
    <citation type="submission" date="2015-04" db="UniProtKB">
        <authorList>
            <consortium name="EnsemblPlants"/>
        </authorList>
    </citation>
    <scope>IDENTIFICATION</scope>
</reference>